<feature type="compositionally biased region" description="Low complexity" evidence="1">
    <location>
        <begin position="106"/>
        <end position="127"/>
    </location>
</feature>
<comment type="caution">
    <text evidence="2">The sequence shown here is derived from an EMBL/GenBank/DDBJ whole genome shotgun (WGS) entry which is preliminary data.</text>
</comment>
<feature type="compositionally biased region" description="Basic and acidic residues" evidence="1">
    <location>
        <begin position="378"/>
        <end position="387"/>
    </location>
</feature>
<proteinExistence type="predicted"/>
<dbReference type="AlphaFoldDB" id="A0A9P4UDV5"/>
<name>A0A9P4UDV5_9PLEO</name>
<accession>A0A9P4UDV5</accession>
<feature type="compositionally biased region" description="Polar residues" evidence="1">
    <location>
        <begin position="135"/>
        <end position="149"/>
    </location>
</feature>
<reference evidence="2" key="1">
    <citation type="journal article" date="2020" name="Stud. Mycol.">
        <title>101 Dothideomycetes genomes: a test case for predicting lifestyles and emergence of pathogens.</title>
        <authorList>
            <person name="Haridas S."/>
            <person name="Albert R."/>
            <person name="Binder M."/>
            <person name="Bloem J."/>
            <person name="Labutti K."/>
            <person name="Salamov A."/>
            <person name="Andreopoulos B."/>
            <person name="Baker S."/>
            <person name="Barry K."/>
            <person name="Bills G."/>
            <person name="Bluhm B."/>
            <person name="Cannon C."/>
            <person name="Castanera R."/>
            <person name="Culley D."/>
            <person name="Daum C."/>
            <person name="Ezra D."/>
            <person name="Gonzalez J."/>
            <person name="Henrissat B."/>
            <person name="Kuo A."/>
            <person name="Liang C."/>
            <person name="Lipzen A."/>
            <person name="Lutzoni F."/>
            <person name="Magnuson J."/>
            <person name="Mondo S."/>
            <person name="Nolan M."/>
            <person name="Ohm R."/>
            <person name="Pangilinan J."/>
            <person name="Park H.-J."/>
            <person name="Ramirez L."/>
            <person name="Alfaro M."/>
            <person name="Sun H."/>
            <person name="Tritt A."/>
            <person name="Yoshinaga Y."/>
            <person name="Zwiers L.-H."/>
            <person name="Turgeon B."/>
            <person name="Goodwin S."/>
            <person name="Spatafora J."/>
            <person name="Crous P."/>
            <person name="Grigoriev I."/>
        </authorList>
    </citation>
    <scope>NUCLEOTIDE SEQUENCE</scope>
    <source>
        <strain evidence="2">CBS 690.94</strain>
    </source>
</reference>
<feature type="region of interest" description="Disordered" evidence="1">
    <location>
        <begin position="345"/>
        <end position="426"/>
    </location>
</feature>
<feature type="compositionally biased region" description="Low complexity" evidence="1">
    <location>
        <begin position="362"/>
        <end position="377"/>
    </location>
</feature>
<evidence type="ECO:0000313" key="3">
    <source>
        <dbReference type="Proteomes" id="UP000799764"/>
    </source>
</evidence>
<dbReference type="EMBL" id="MU001498">
    <property type="protein sequence ID" value="KAF2446540.1"/>
    <property type="molecule type" value="Genomic_DNA"/>
</dbReference>
<keyword evidence="3" id="KW-1185">Reference proteome</keyword>
<feature type="compositionally biased region" description="Polar residues" evidence="1">
    <location>
        <begin position="1"/>
        <end position="16"/>
    </location>
</feature>
<dbReference type="Proteomes" id="UP000799764">
    <property type="component" value="Unassembled WGS sequence"/>
</dbReference>
<protein>
    <submittedName>
        <fullName evidence="2">Uncharacterized protein</fullName>
    </submittedName>
</protein>
<feature type="region of interest" description="Disordered" evidence="1">
    <location>
        <begin position="1"/>
        <end position="201"/>
    </location>
</feature>
<evidence type="ECO:0000313" key="2">
    <source>
        <dbReference type="EMBL" id="KAF2446540.1"/>
    </source>
</evidence>
<gene>
    <name evidence="2" type="ORF">P171DRAFT_430673</name>
</gene>
<sequence>MSASHLPSPNEDTASLFSLKKEKRDQGVVVTSDASAPPVPPIPLKYKYGLFPQDKPLSPFDVAAQSPSSEQRPDTGRSGIGSRAVPHASSKFLPLKTPYSKESGLPRSPSQVVIPSSSSDSSTSTVRPDPKATPPTATRNFTPIMTPWSNEHGLPQPLPRAIPWPGQSRSPSPASSVRTSIFSPQSPSKESPTTTKITRKAEDTTFGVPDKELRAMFEKDPAVVRFNKMFKPGGKVSSDIVYPPGIPAAEYHKMKALYDLTGSPFIEDPKPKVKGKKPQPLPMSVSSYSLETVTPFSVHEHVVPRSAPIDPPLPFRIKPRSYKSAASSPTSPDFAKLSAAAERKLSSSLSRPKSKEARTTPTSSLRSGYTSSSLGRSTADKSPDNLKIKTKKSLRNLFSRTPPVPSLRHLPISHPTPIPPSRSASPVTVPGAVPTFSPEFWNRATLVEFPIPIRVPTPQPDALSPVPGLPAELFKFKKRAGLPPIVPQRPHDGVDLDLVKMRGKGDGGMAYVRKETDDDEEENEFPVRGAWVPTQHQAPSGVNMGIRQSNGEMWEKFSHERYSGVEKIEMGTVLEDFVLGKKKFVKDI</sequence>
<feature type="compositionally biased region" description="Polar residues" evidence="1">
    <location>
        <begin position="167"/>
        <end position="196"/>
    </location>
</feature>
<organism evidence="2 3">
    <name type="scientific">Karstenula rhodostoma CBS 690.94</name>
    <dbReference type="NCBI Taxonomy" id="1392251"/>
    <lineage>
        <taxon>Eukaryota</taxon>
        <taxon>Fungi</taxon>
        <taxon>Dikarya</taxon>
        <taxon>Ascomycota</taxon>
        <taxon>Pezizomycotina</taxon>
        <taxon>Dothideomycetes</taxon>
        <taxon>Pleosporomycetidae</taxon>
        <taxon>Pleosporales</taxon>
        <taxon>Massarineae</taxon>
        <taxon>Didymosphaeriaceae</taxon>
        <taxon>Karstenula</taxon>
    </lineage>
</organism>
<evidence type="ECO:0000256" key="1">
    <source>
        <dbReference type="SAM" id="MobiDB-lite"/>
    </source>
</evidence>
<dbReference type="OrthoDB" id="3794037at2759"/>